<dbReference type="SUPFAM" id="SSF51215">
    <property type="entry name" value="Regulatory protein AraC"/>
    <property type="match status" value="1"/>
</dbReference>
<dbReference type="Gene3D" id="2.60.120.10">
    <property type="entry name" value="Jelly Rolls"/>
    <property type="match status" value="1"/>
</dbReference>
<dbReference type="InterPro" id="IPR009057">
    <property type="entry name" value="Homeodomain-like_sf"/>
</dbReference>
<dbReference type="PRINTS" id="PR00032">
    <property type="entry name" value="HTHARAC"/>
</dbReference>
<keyword evidence="2" id="KW-0238">DNA-binding</keyword>
<dbReference type="Pfam" id="PF12833">
    <property type="entry name" value="HTH_18"/>
    <property type="match status" value="1"/>
</dbReference>
<feature type="domain" description="HTH araC/xylS-type" evidence="4">
    <location>
        <begin position="191"/>
        <end position="289"/>
    </location>
</feature>
<dbReference type="PROSITE" id="PS01124">
    <property type="entry name" value="HTH_ARAC_FAMILY_2"/>
    <property type="match status" value="1"/>
</dbReference>
<evidence type="ECO:0000256" key="1">
    <source>
        <dbReference type="ARBA" id="ARBA00023015"/>
    </source>
</evidence>
<keyword evidence="1" id="KW-0805">Transcription regulation</keyword>
<dbReference type="InterPro" id="IPR020449">
    <property type="entry name" value="Tscrpt_reg_AraC-type_HTH"/>
</dbReference>
<organism evidence="5 6">
    <name type="scientific">Spirosoma taeanense</name>
    <dbReference type="NCBI Taxonomy" id="2735870"/>
    <lineage>
        <taxon>Bacteria</taxon>
        <taxon>Pseudomonadati</taxon>
        <taxon>Bacteroidota</taxon>
        <taxon>Cytophagia</taxon>
        <taxon>Cytophagales</taxon>
        <taxon>Cytophagaceae</taxon>
        <taxon>Spirosoma</taxon>
    </lineage>
</organism>
<sequence length="301" mass="34220">MNNTITNYDVYGEAYTPHLPDYVFSEQFGDRLRKVDWTIEPHVHTDLFQIFFVETGQLTSQLGARTVQLQAPCLVIIPIDTVHSCRFSEDVSGSALLFSNAYLETFFQASPLVLVALSQPQIILAEEDPFAFSSIVDLIRQVHTELYDDLPERGFAIRATLSLLLVSIYRFVQKRSVNNQAATNRHLAYFRRFQQLIKLHLPGERSIGQYAQEIGITAVHLNRVCRTVVQQSALGVIQDQLLLEAQRYLLHSAYSISEIAYQLNFEDPGYFARLFKKRLGISPSAFRANAQESAKRTLLST</sequence>
<dbReference type="InterPro" id="IPR014710">
    <property type="entry name" value="RmlC-like_jellyroll"/>
</dbReference>
<evidence type="ECO:0000259" key="4">
    <source>
        <dbReference type="PROSITE" id="PS01124"/>
    </source>
</evidence>
<gene>
    <name evidence="5" type="ORF">HNV11_18670</name>
</gene>
<dbReference type="InterPro" id="IPR037923">
    <property type="entry name" value="HTH-like"/>
</dbReference>
<evidence type="ECO:0000256" key="2">
    <source>
        <dbReference type="ARBA" id="ARBA00023125"/>
    </source>
</evidence>
<protein>
    <submittedName>
        <fullName evidence="5">Helix-turn-helix domain-containing protein</fullName>
    </submittedName>
</protein>
<dbReference type="Pfam" id="PF02311">
    <property type="entry name" value="AraC_binding"/>
    <property type="match status" value="1"/>
</dbReference>
<dbReference type="InterPro" id="IPR003313">
    <property type="entry name" value="AraC-bd"/>
</dbReference>
<dbReference type="GO" id="GO:0003700">
    <property type="term" value="F:DNA-binding transcription factor activity"/>
    <property type="evidence" value="ECO:0007669"/>
    <property type="project" value="InterPro"/>
</dbReference>
<dbReference type="RefSeq" id="WP_171741101.1">
    <property type="nucleotide sequence ID" value="NZ_CP053435.1"/>
</dbReference>
<dbReference type="PANTHER" id="PTHR43280:SF32">
    <property type="entry name" value="TRANSCRIPTIONAL REGULATORY PROTEIN"/>
    <property type="match status" value="1"/>
</dbReference>
<evidence type="ECO:0000313" key="5">
    <source>
        <dbReference type="EMBL" id="QJW91254.1"/>
    </source>
</evidence>
<dbReference type="Gene3D" id="1.10.10.60">
    <property type="entry name" value="Homeodomain-like"/>
    <property type="match status" value="1"/>
</dbReference>
<dbReference type="PANTHER" id="PTHR43280">
    <property type="entry name" value="ARAC-FAMILY TRANSCRIPTIONAL REGULATOR"/>
    <property type="match status" value="1"/>
</dbReference>
<keyword evidence="6" id="KW-1185">Reference proteome</keyword>
<dbReference type="GO" id="GO:0043565">
    <property type="term" value="F:sequence-specific DNA binding"/>
    <property type="evidence" value="ECO:0007669"/>
    <property type="project" value="InterPro"/>
</dbReference>
<proteinExistence type="predicted"/>
<dbReference type="AlphaFoldDB" id="A0A6M5YCF9"/>
<keyword evidence="3" id="KW-0804">Transcription</keyword>
<dbReference type="SMART" id="SM00342">
    <property type="entry name" value="HTH_ARAC"/>
    <property type="match status" value="1"/>
</dbReference>
<reference evidence="5 6" key="1">
    <citation type="submission" date="2020-05" db="EMBL/GenBank/DDBJ databases">
        <title>Genome sequencing of Spirosoma sp. TS118.</title>
        <authorList>
            <person name="Lee J.-H."/>
            <person name="Jeong S."/>
            <person name="Zhao L."/>
            <person name="Jung J.-H."/>
            <person name="Kim M.-K."/>
            <person name="Lim S."/>
        </authorList>
    </citation>
    <scope>NUCLEOTIDE SEQUENCE [LARGE SCALE GENOMIC DNA]</scope>
    <source>
        <strain evidence="5 6">TS118</strain>
    </source>
</reference>
<name>A0A6M5YCF9_9BACT</name>
<dbReference type="Proteomes" id="UP000502756">
    <property type="component" value="Chromosome"/>
</dbReference>
<dbReference type="SUPFAM" id="SSF46689">
    <property type="entry name" value="Homeodomain-like"/>
    <property type="match status" value="1"/>
</dbReference>
<dbReference type="EMBL" id="CP053435">
    <property type="protein sequence ID" value="QJW91254.1"/>
    <property type="molecule type" value="Genomic_DNA"/>
</dbReference>
<dbReference type="InterPro" id="IPR018060">
    <property type="entry name" value="HTH_AraC"/>
</dbReference>
<evidence type="ECO:0000313" key="6">
    <source>
        <dbReference type="Proteomes" id="UP000502756"/>
    </source>
</evidence>
<accession>A0A6M5YCF9</accession>
<evidence type="ECO:0000256" key="3">
    <source>
        <dbReference type="ARBA" id="ARBA00023163"/>
    </source>
</evidence>
<dbReference type="KEGG" id="stae:HNV11_18670"/>